<dbReference type="KEGG" id="fln:FLA_4698"/>
<evidence type="ECO:0008006" key="3">
    <source>
        <dbReference type="Google" id="ProtNLM"/>
    </source>
</evidence>
<gene>
    <name evidence="1" type="ORF">SAMN05421788_101111</name>
</gene>
<accession>A0A173MMM2</accession>
<protein>
    <recommendedName>
        <fullName evidence="3">Pectate lyase superfamily protein</fullName>
    </recommendedName>
</protein>
<keyword evidence="2" id="KW-1185">Reference proteome</keyword>
<dbReference type="Gene3D" id="2.160.20.10">
    <property type="entry name" value="Single-stranded right-handed beta-helix, Pectin lyase-like"/>
    <property type="match status" value="1"/>
</dbReference>
<organism evidence="1 2">
    <name type="scientific">Filimonas lacunae</name>
    <dbReference type="NCBI Taxonomy" id="477680"/>
    <lineage>
        <taxon>Bacteria</taxon>
        <taxon>Pseudomonadati</taxon>
        <taxon>Bacteroidota</taxon>
        <taxon>Chitinophagia</taxon>
        <taxon>Chitinophagales</taxon>
        <taxon>Chitinophagaceae</taxon>
        <taxon>Filimonas</taxon>
    </lineage>
</organism>
<reference evidence="2" key="1">
    <citation type="submission" date="2017-01" db="EMBL/GenBank/DDBJ databases">
        <authorList>
            <person name="Varghese N."/>
            <person name="Submissions S."/>
        </authorList>
    </citation>
    <scope>NUCLEOTIDE SEQUENCE [LARGE SCALE GENOMIC DNA]</scope>
    <source>
        <strain evidence="2">DSM 21054</strain>
    </source>
</reference>
<dbReference type="AlphaFoldDB" id="A0A173MMM2"/>
<evidence type="ECO:0000313" key="1">
    <source>
        <dbReference type="EMBL" id="SIS59276.1"/>
    </source>
</evidence>
<dbReference type="EMBL" id="FTOR01000001">
    <property type="protein sequence ID" value="SIS59276.1"/>
    <property type="molecule type" value="Genomic_DNA"/>
</dbReference>
<proteinExistence type="predicted"/>
<dbReference type="OrthoDB" id="253409at2"/>
<dbReference type="RefSeq" id="WP_076374639.1">
    <property type="nucleotide sequence ID" value="NZ_AP017422.1"/>
</dbReference>
<evidence type="ECO:0000313" key="2">
    <source>
        <dbReference type="Proteomes" id="UP000186917"/>
    </source>
</evidence>
<name>A0A173MMM2_9BACT</name>
<dbReference type="Proteomes" id="UP000186917">
    <property type="component" value="Unassembled WGS sequence"/>
</dbReference>
<dbReference type="InterPro" id="IPR012334">
    <property type="entry name" value="Pectin_lyas_fold"/>
</dbReference>
<sequence length="895" mass="97771">MAVDSFNTRTGAVTLNATDVNNALSFTPENTANKKTTGTLGSSTSLFPAEAVVKSYVDDLVDGEDLELVNNHLRFKNYLSTNQALKRIIIRSAASFANLQAQFTGNTNCIFEIRYEHDFGGTATAGYPTLTIPANSCLYFNGGLFKNGIVAFSNTYLKTPFLYRIFDNITFTGNCLNDEIYPEYFGAKGDGSNDDTAAIRSATLFTSNTGTTTVKFTRIKYKVTEPLFASKASITHFCWQGVREEKGHNSNSSNRYRVNISYEPASTVSLNDYMIILDGMQSASPNIRLAPPIIKNLSFLATNGGNILKIDSNGYQSPVLGTLITDCSFFGKSKPLPEYQAINITLENQYLIHLDSLMEHTLRRLSVTNGTYGIYLKDNDDGSYEDIRLGGQFIPIYLAESKFDTLFQRFRNIEIESSSGAHIVHAGQPAIFENCHLEQGSQTLTTLTDTAIPEADRITCATTAYSNVVVFTASMTNVLFPNVSVLRLTYTNGEKQYLVVKSVSDKNVTVYANNYSTDDTYATTIFKTASGISVERVHSQLYVNIEQSSYLGNISFQGKENVPVAIVQTSKNDIVFNNCDNSNHNGLPLQIVNNRQIVGTYPQSGVVKCINNARGLVGNTVSHPFCIAESSEYFLANEESTDGRRFAMRGSTDHLLFDNKWQFTTKNMGRGGGWHNERNEIKLITGEEGTSQTYYAWYTNTITGQTKSITSEDCYLRIKVIGKAETGSETVYIKAYINNLTPVTLGTITFSTALQTYELIVKNPFAVADRAYCILEATTNATSGTGNKVLIAGISAEKTSLPSLTGVVAPDGNITAPPGTIYLKKGGSSGEVIYVKQSGTGNTGWFNISAHTTTAVSADNASAPGSSYSQTEVQSILTELRDLKTKMRAAGLLAS</sequence>